<dbReference type="InterPro" id="IPR006367">
    <property type="entry name" value="Sirohaem_synthase_N"/>
</dbReference>
<evidence type="ECO:0000256" key="5">
    <source>
        <dbReference type="ARBA" id="ARBA00023244"/>
    </source>
</evidence>
<evidence type="ECO:0000256" key="3">
    <source>
        <dbReference type="ARBA" id="ARBA00023002"/>
    </source>
</evidence>
<dbReference type="Pfam" id="PF13241">
    <property type="entry name" value="NAD_binding_7"/>
    <property type="match status" value="1"/>
</dbReference>
<dbReference type="EMBL" id="NGLE02000001">
    <property type="protein sequence ID" value="MEI5993443.1"/>
    <property type="molecule type" value="Genomic_DNA"/>
</dbReference>
<comment type="caution">
    <text evidence="8">The sequence shown here is derived from an EMBL/GenBank/DDBJ whole genome shotgun (WGS) entry which is preliminary data.</text>
</comment>
<proteinExistence type="predicted"/>
<dbReference type="InterPro" id="IPR036291">
    <property type="entry name" value="NAD(P)-bd_dom_sf"/>
</dbReference>
<sequence>MYPIMLELTGKKIVIVGGGKIALRKTLGILKAKGKVTLVAPIFLNEFNELDNIELIKTTYTPDHIKEAHLIFACTNSKAINQQIVNDASEHQWVNDCSQKENSDFYNMSTIEQGEYLLALSSYGKDPAAVKKKQEQLKKMFEE</sequence>
<evidence type="ECO:0000256" key="6">
    <source>
        <dbReference type="ARBA" id="ARBA00047561"/>
    </source>
</evidence>
<dbReference type="PANTHER" id="PTHR35330:SF1">
    <property type="entry name" value="SIROHEME BIOSYNTHESIS PROTEIN MET8"/>
    <property type="match status" value="1"/>
</dbReference>
<dbReference type="NCBIfam" id="TIGR01470">
    <property type="entry name" value="cysG_Nterm"/>
    <property type="match status" value="1"/>
</dbReference>
<evidence type="ECO:0000313" key="8">
    <source>
        <dbReference type="EMBL" id="OTO08173.1"/>
    </source>
</evidence>
<dbReference type="Gene3D" id="3.40.50.720">
    <property type="entry name" value="NAD(P)-binding Rossmann-like Domain"/>
    <property type="match status" value="1"/>
</dbReference>
<dbReference type="STRING" id="1834181.A5880_002443"/>
<comment type="catalytic activity">
    <reaction evidence="6">
        <text>precorrin-2 + NAD(+) = sirohydrochlorin + NADH + 2 H(+)</text>
        <dbReference type="Rhea" id="RHEA:15613"/>
        <dbReference type="ChEBI" id="CHEBI:15378"/>
        <dbReference type="ChEBI" id="CHEBI:57540"/>
        <dbReference type="ChEBI" id="CHEBI:57945"/>
        <dbReference type="ChEBI" id="CHEBI:58351"/>
        <dbReference type="ChEBI" id="CHEBI:58827"/>
        <dbReference type="EC" id="1.3.1.76"/>
    </reaction>
</comment>
<evidence type="ECO:0000313" key="7">
    <source>
        <dbReference type="EMBL" id="MEI5993443.1"/>
    </source>
</evidence>
<reference evidence="7 9" key="2">
    <citation type="submission" date="2018-07" db="EMBL/GenBank/DDBJ databases">
        <title>The Genome Sequence of Enterococcus sp. DIV0659b.</title>
        <authorList>
            <consortium name="The Broad Institute Genomics Platform"/>
            <consortium name="The Broad Institute Genomic Center for Infectious Diseases"/>
            <person name="Earl A."/>
            <person name="Manson A."/>
            <person name="Schwartman J."/>
            <person name="Gilmore M."/>
            <person name="Abouelleil A."/>
            <person name="Cao P."/>
            <person name="Chapman S."/>
            <person name="Cusick C."/>
            <person name="Shea T."/>
            <person name="Young S."/>
            <person name="Neafsey D."/>
            <person name="Nusbaum C."/>
            <person name="Birren B."/>
        </authorList>
    </citation>
    <scope>NUCLEOTIDE SEQUENCE [LARGE SCALE GENOMIC DNA]</scope>
    <source>
        <strain evidence="7 9">4G2_DIV0659</strain>
    </source>
</reference>
<gene>
    <name evidence="7" type="ORF">A5880_000990</name>
    <name evidence="8" type="ORF">A5880_002443</name>
</gene>
<evidence type="ECO:0000256" key="4">
    <source>
        <dbReference type="ARBA" id="ARBA00023027"/>
    </source>
</evidence>
<dbReference type="GO" id="GO:0004325">
    <property type="term" value="F:ferrochelatase activity"/>
    <property type="evidence" value="ECO:0007669"/>
    <property type="project" value="InterPro"/>
</dbReference>
<keyword evidence="5" id="KW-0627">Porphyrin biosynthesis</keyword>
<dbReference type="SUPFAM" id="SSF51735">
    <property type="entry name" value="NAD(P)-binding Rossmann-fold domains"/>
    <property type="match status" value="1"/>
</dbReference>
<protein>
    <recommendedName>
        <fullName evidence="2">precorrin-2 dehydrogenase</fullName>
        <ecNumber evidence="2">1.3.1.76</ecNumber>
    </recommendedName>
</protein>
<dbReference type="OrthoDB" id="9773765at2"/>
<dbReference type="GO" id="GO:0043115">
    <property type="term" value="F:precorrin-2 dehydrogenase activity"/>
    <property type="evidence" value="ECO:0007669"/>
    <property type="project" value="UniProtKB-EC"/>
</dbReference>
<dbReference type="AlphaFoldDB" id="A0A242CD54"/>
<evidence type="ECO:0000313" key="9">
    <source>
        <dbReference type="Proteomes" id="UP000195139"/>
    </source>
</evidence>
<accession>A0A242CD54</accession>
<keyword evidence="3" id="KW-0560">Oxidoreductase</keyword>
<evidence type="ECO:0000256" key="1">
    <source>
        <dbReference type="ARBA" id="ARBA00005010"/>
    </source>
</evidence>
<dbReference type="PANTHER" id="PTHR35330">
    <property type="entry name" value="SIROHEME BIOSYNTHESIS PROTEIN MET8"/>
    <property type="match status" value="1"/>
</dbReference>
<organism evidence="8">
    <name type="scientific">Candidatus Enterococcus mansonii</name>
    <dbReference type="NCBI Taxonomy" id="1834181"/>
    <lineage>
        <taxon>Bacteria</taxon>
        <taxon>Bacillati</taxon>
        <taxon>Bacillota</taxon>
        <taxon>Bacilli</taxon>
        <taxon>Lactobacillales</taxon>
        <taxon>Enterococcaceae</taxon>
        <taxon>Enterococcus</taxon>
    </lineage>
</organism>
<dbReference type="EMBL" id="NGLE01000003">
    <property type="protein sequence ID" value="OTO08173.1"/>
    <property type="molecule type" value="Genomic_DNA"/>
</dbReference>
<keyword evidence="9" id="KW-1185">Reference proteome</keyword>
<keyword evidence="4" id="KW-0520">NAD</keyword>
<dbReference type="RefSeq" id="WP_086331313.1">
    <property type="nucleotide sequence ID" value="NZ_NGLE02000001.1"/>
</dbReference>
<evidence type="ECO:0000256" key="2">
    <source>
        <dbReference type="ARBA" id="ARBA00012400"/>
    </source>
</evidence>
<dbReference type="EC" id="1.3.1.76" evidence="2"/>
<reference evidence="8" key="1">
    <citation type="submission" date="2017-05" db="EMBL/GenBank/DDBJ databases">
        <title>The Genome Sequence of Enterococcus sp. 4G2_DIV0659.</title>
        <authorList>
            <consortium name="The Broad Institute Genomics Platform"/>
            <consortium name="The Broad Institute Genomic Center for Infectious Diseases"/>
            <person name="Earl A."/>
            <person name="Manson A."/>
            <person name="Schwartman J."/>
            <person name="Gilmore M."/>
            <person name="Abouelleil A."/>
            <person name="Cao P."/>
            <person name="Chapman S."/>
            <person name="Cusick C."/>
            <person name="Shea T."/>
            <person name="Young S."/>
            <person name="Neafsey D."/>
            <person name="Nusbaum C."/>
            <person name="Birren B."/>
        </authorList>
    </citation>
    <scope>NUCLEOTIDE SEQUENCE [LARGE SCALE GENOMIC DNA]</scope>
    <source>
        <strain evidence="8">4G2_DIV0659</strain>
    </source>
</reference>
<dbReference type="InterPro" id="IPR028161">
    <property type="entry name" value="Met8-like"/>
</dbReference>
<comment type="pathway">
    <text evidence="1">Porphyrin-containing compound metabolism; siroheme biosynthesis; sirohydrochlorin from precorrin-2: step 1/1.</text>
</comment>
<dbReference type="Proteomes" id="UP000195139">
    <property type="component" value="Unassembled WGS sequence"/>
</dbReference>
<dbReference type="UniPathway" id="UPA00262">
    <property type="reaction ID" value="UER00222"/>
</dbReference>
<dbReference type="GO" id="GO:0019354">
    <property type="term" value="P:siroheme biosynthetic process"/>
    <property type="evidence" value="ECO:0007669"/>
    <property type="project" value="UniProtKB-UniPathway"/>
</dbReference>
<name>A0A242CD54_9ENTE</name>